<evidence type="ECO:0000313" key="2">
    <source>
        <dbReference type="Proteomes" id="UP000657918"/>
    </source>
</evidence>
<comment type="caution">
    <text evidence="1">The sequence shown here is derived from an EMBL/GenBank/DDBJ whole genome shotgun (WGS) entry which is preliminary data.</text>
</comment>
<proteinExistence type="predicted"/>
<dbReference type="EMBL" id="JADGMS010000007">
    <property type="protein sequence ID" value="KAF9678145.1"/>
    <property type="molecule type" value="Genomic_DNA"/>
</dbReference>
<name>A0A835K0U9_9ROSI</name>
<dbReference type="AlphaFoldDB" id="A0A835K0U9"/>
<organism evidence="1 2">
    <name type="scientific">Salix dunnii</name>
    <dbReference type="NCBI Taxonomy" id="1413687"/>
    <lineage>
        <taxon>Eukaryota</taxon>
        <taxon>Viridiplantae</taxon>
        <taxon>Streptophyta</taxon>
        <taxon>Embryophyta</taxon>
        <taxon>Tracheophyta</taxon>
        <taxon>Spermatophyta</taxon>
        <taxon>Magnoliopsida</taxon>
        <taxon>eudicotyledons</taxon>
        <taxon>Gunneridae</taxon>
        <taxon>Pentapetalae</taxon>
        <taxon>rosids</taxon>
        <taxon>fabids</taxon>
        <taxon>Malpighiales</taxon>
        <taxon>Salicaceae</taxon>
        <taxon>Saliceae</taxon>
        <taxon>Salix</taxon>
    </lineage>
</organism>
<dbReference type="OrthoDB" id="5590282at2759"/>
<keyword evidence="2" id="KW-1185">Reference proteome</keyword>
<dbReference type="Proteomes" id="UP000657918">
    <property type="component" value="Unassembled WGS sequence"/>
</dbReference>
<protein>
    <submittedName>
        <fullName evidence="1">Uncharacterized protein</fullName>
    </submittedName>
</protein>
<accession>A0A835K0U9</accession>
<gene>
    <name evidence="1" type="ORF">SADUNF_Sadunf07G0004500</name>
</gene>
<sequence>MLVSADVSTTSANVFCNETAGDALCSNNADGISEINSLSSTYFPVDNILVYELHQMPETELITRFPDIPEFGSAHQETLNWMSKVDVSALILLPMMNTLAYTPSTIAAAAVLRVTDQTIDCPKLECFHSRMNKVSSSISSSLKRPLTINLFLYVSTFVTVSWQKGTQEMVQGYYNLNTPQLSLCKVPDAAVSGKYHRKKCCGKDFK</sequence>
<reference evidence="1 2" key="1">
    <citation type="submission" date="2020-10" db="EMBL/GenBank/DDBJ databases">
        <title>Plant Genome Project.</title>
        <authorList>
            <person name="Zhang R.-G."/>
        </authorList>
    </citation>
    <scope>NUCLEOTIDE SEQUENCE [LARGE SCALE GENOMIC DNA]</scope>
    <source>
        <strain evidence="1">FAFU-HL-1</strain>
        <tissue evidence="1">Leaf</tissue>
    </source>
</reference>
<evidence type="ECO:0000313" key="1">
    <source>
        <dbReference type="EMBL" id="KAF9678145.1"/>
    </source>
</evidence>